<comment type="caution">
    <text evidence="2">The sequence shown here is derived from an EMBL/GenBank/DDBJ whole genome shotgun (WGS) entry which is preliminary data.</text>
</comment>
<dbReference type="Pfam" id="PF19289">
    <property type="entry name" value="PmbA_TldD_3rd"/>
    <property type="match status" value="1"/>
</dbReference>
<dbReference type="PANTHER" id="PTHR43666:SF1">
    <property type="entry name" value="CONSERVED PROTEIN"/>
    <property type="match status" value="1"/>
</dbReference>
<dbReference type="InterPro" id="IPR036059">
    <property type="entry name" value="TldD/PmbA_sf"/>
</dbReference>
<name>A0A3A5HJM9_9ACTN</name>
<evidence type="ECO:0000313" key="3">
    <source>
        <dbReference type="Proteomes" id="UP000276542"/>
    </source>
</evidence>
<dbReference type="OrthoDB" id="9763230at2"/>
<dbReference type="Gene3D" id="3.30.2290.10">
    <property type="entry name" value="PmbA/TldD superfamily"/>
    <property type="match status" value="1"/>
</dbReference>
<dbReference type="PANTHER" id="PTHR43666">
    <property type="entry name" value="TLDD PROTEIN"/>
    <property type="match status" value="1"/>
</dbReference>
<dbReference type="Proteomes" id="UP000276542">
    <property type="component" value="Unassembled WGS sequence"/>
</dbReference>
<dbReference type="AlphaFoldDB" id="A0A3A5HJM9"/>
<protein>
    <submittedName>
        <fullName evidence="2">TldD/PmbA family protein</fullName>
    </submittedName>
</protein>
<reference evidence="3" key="1">
    <citation type="submission" date="2018-09" db="EMBL/GenBank/DDBJ databases">
        <authorList>
            <person name="Zhu H."/>
        </authorList>
    </citation>
    <scope>NUCLEOTIDE SEQUENCE [LARGE SCALE GENOMIC DNA]</scope>
    <source>
        <strain evidence="3">K1W22B-1</strain>
    </source>
</reference>
<evidence type="ECO:0000313" key="2">
    <source>
        <dbReference type="EMBL" id="RJS47967.1"/>
    </source>
</evidence>
<dbReference type="EMBL" id="QYRP01000002">
    <property type="protein sequence ID" value="RJS47967.1"/>
    <property type="molecule type" value="Genomic_DNA"/>
</dbReference>
<dbReference type="GO" id="GO:0008237">
    <property type="term" value="F:metallopeptidase activity"/>
    <property type="evidence" value="ECO:0007669"/>
    <property type="project" value="InterPro"/>
</dbReference>
<gene>
    <name evidence="2" type="ORF">D4739_14165</name>
</gene>
<evidence type="ECO:0000259" key="1">
    <source>
        <dbReference type="Pfam" id="PF19289"/>
    </source>
</evidence>
<dbReference type="InterPro" id="IPR045569">
    <property type="entry name" value="Metalloprtase-TldD/E_C"/>
</dbReference>
<sequence length="466" mass="49244">MTPQELVEHALATSSADDTIAIVRTGSRANLRWANNTLTTNGSTRDLTVTVIAFVRRAAGPGGSGGTCTGSVTGSATTREQVSALVEAATAAARDAEAAEDAADLVAGGAAADWDEPPATTSIGVYETFAPALGEAFQRAAGEQRILYGFVDHLVTTTYLGSTTGLRLRHAQPTGHYGCTGKTADLSTSAWVGGATRDFADIDATAMDAELAQRLAWGARRVDLLAGRYDTVLPPTAVADLMIDAYWEAGARVAHEGETVFSRTGGGTRIGERIVRPEVQLWSDPSRSGLACAPFVTAASSGNMSSVFDNGLPLARTDWIRDGELAALLQTRHSAALTGQPVTPYVDNLVLEVNGGAGDVRDLAAGMERGLLLTCLWYIREVDPQTLLLTGLTRDGVYLVEGGEIVGAVNNFRFNESPVELLNRFTHASATVPSFSREWGDDYFSRTATPALRIPDFNMSSVSQAL</sequence>
<dbReference type="InterPro" id="IPR035068">
    <property type="entry name" value="TldD/PmbA_N"/>
</dbReference>
<dbReference type="GO" id="GO:0006508">
    <property type="term" value="P:proteolysis"/>
    <property type="evidence" value="ECO:0007669"/>
    <property type="project" value="InterPro"/>
</dbReference>
<accession>A0A3A5HJM9</accession>
<feature type="domain" description="Metalloprotease TldD/E C-terminal" evidence="1">
    <location>
        <begin position="227"/>
        <end position="460"/>
    </location>
</feature>
<organism evidence="2 3">
    <name type="scientific">Nocardioides cavernaquae</name>
    <dbReference type="NCBI Taxonomy" id="2321396"/>
    <lineage>
        <taxon>Bacteria</taxon>
        <taxon>Bacillati</taxon>
        <taxon>Actinomycetota</taxon>
        <taxon>Actinomycetes</taxon>
        <taxon>Propionibacteriales</taxon>
        <taxon>Nocardioidaceae</taxon>
        <taxon>Nocardioides</taxon>
    </lineage>
</organism>
<dbReference type="SUPFAM" id="SSF111283">
    <property type="entry name" value="Putative modulator of DNA gyrase, PmbA/TldD"/>
    <property type="match status" value="1"/>
</dbReference>
<keyword evidence="3" id="KW-1185">Reference proteome</keyword>
<proteinExistence type="predicted"/>